<feature type="region of interest" description="Disordered" evidence="1">
    <location>
        <begin position="333"/>
        <end position="369"/>
    </location>
</feature>
<geneLocation type="plasmid" evidence="2 3">
    <name>p5</name>
</geneLocation>
<dbReference type="Proteomes" id="UP000298595">
    <property type="component" value="Plasmid p5"/>
</dbReference>
<evidence type="ECO:0000256" key="1">
    <source>
        <dbReference type="SAM" id="MobiDB-lite"/>
    </source>
</evidence>
<sequence length="369" mass="41208">MERFDPPGFLEDFNDEQRAAWSDFISELFDRAAEGRPDELDFDGPRAQFFNPTKVETDADAQSRDISWVAFPRNVLVGSVSDTQRWRRAESSRDLQDEYCEWSVERDPATDRITRVTFTCEGPEYWSFLANSTPDVAVDLYRKFVSPAVLKEDLFLPNGRYNPRNKWNSGTMNGAMHLIQVNNSLGAEIELAAGSSVVREIDGRILTSAKELIRCGRYGGEERHSDPHIGAEVNSLTRQKADVTLQNPVGLYFAGLDTAGWQTPDGSDPALFWNYVRGTAEKPVRAVYEVPKERGFAVGEVTINGRPIDFAAQIADRITIKLTGVATRFGKSTAKPMTGCRRPRQAPSADATPSMSVRETLGGDWRTAR</sequence>
<proteinExistence type="predicted"/>
<dbReference type="AlphaFoldDB" id="A0A4D8Q0A1"/>
<protein>
    <submittedName>
        <fullName evidence="2">Uncharacterized protein</fullName>
    </submittedName>
</protein>
<keyword evidence="2" id="KW-0614">Plasmid</keyword>
<organism evidence="2 3">
    <name type="scientific">Azospirillum argentinense</name>
    <dbReference type="NCBI Taxonomy" id="2970906"/>
    <lineage>
        <taxon>Bacteria</taxon>
        <taxon>Pseudomonadati</taxon>
        <taxon>Pseudomonadota</taxon>
        <taxon>Alphaproteobacteria</taxon>
        <taxon>Rhodospirillales</taxon>
        <taxon>Azospirillaceae</taxon>
        <taxon>Azospirillum</taxon>
    </lineage>
</organism>
<accession>A0A4D8Q0A1</accession>
<evidence type="ECO:0000313" key="2">
    <source>
        <dbReference type="EMBL" id="QCO00290.1"/>
    </source>
</evidence>
<evidence type="ECO:0000313" key="3">
    <source>
        <dbReference type="Proteomes" id="UP000298595"/>
    </source>
</evidence>
<reference evidence="2 3" key="1">
    <citation type="submission" date="2018-09" db="EMBL/GenBank/DDBJ databases">
        <title>Whole genome based analysis of evolution and adaptive divergence in Indian and Brazilian strains of Azospirillum brasilense.</title>
        <authorList>
            <person name="Singh C."/>
            <person name="Tripathi A.K."/>
        </authorList>
    </citation>
    <scope>NUCLEOTIDE SEQUENCE [LARGE SCALE GENOMIC DNA]</scope>
    <source>
        <strain evidence="2 3">MTCC4035</strain>
        <plasmid evidence="2 3">p5</plasmid>
    </source>
</reference>
<name>A0A4D8Q0A1_9PROT</name>
<dbReference type="KEGG" id="aare:D3093_33175"/>
<dbReference type="EMBL" id="CP032326">
    <property type="protein sequence ID" value="QCO00290.1"/>
    <property type="molecule type" value="Genomic_DNA"/>
</dbReference>
<gene>
    <name evidence="2" type="ORF">D3093_33175</name>
</gene>